<dbReference type="Gene3D" id="3.40.50.1820">
    <property type="entry name" value="alpha/beta hydrolase"/>
    <property type="match status" value="1"/>
</dbReference>
<keyword evidence="3" id="KW-1185">Reference proteome</keyword>
<evidence type="ECO:0000256" key="1">
    <source>
        <dbReference type="SAM" id="SignalP"/>
    </source>
</evidence>
<protein>
    <submittedName>
        <fullName evidence="2">Esterase family protein</fullName>
    </submittedName>
</protein>
<feature type="signal peptide" evidence="1">
    <location>
        <begin position="1"/>
        <end position="24"/>
    </location>
</feature>
<sequence length="357" mass="37563">MVASWMRSRAAAAIAAMLCGVAVAGSGAADADPVSAAADPIIARGAPLATPVTADGSRIEDFRVIDDRNVRLLVYSAAMRKAIQIDVQRPADTSQPRPVLYLFSGAGGGQDETTWRKRTTALNWLADKNANIVQPVGGMASYYTDWRAPDPVLGVNMWKTFFTRELPPLVDAALGTNGRNALVGMSMSGTSVLQLAVAAPGLFRSVASYSGCAQISDPTGYAYAALVVRNGRGDPDNMYGPQGDPLWAANDPYVHADQLRGTNLFISSGTGAPGAWDTLDGPYTQPGVGGLANQLILGGIIESAVNTCTRNLQTRLADLAIPATWDLTSTGTHSWGYWQDALVRSWPVLADGLGLPA</sequence>
<dbReference type="EMBL" id="JAERRJ010000011">
    <property type="protein sequence ID" value="MBL1078294.1"/>
    <property type="molecule type" value="Genomic_DNA"/>
</dbReference>
<dbReference type="InterPro" id="IPR050583">
    <property type="entry name" value="Mycobacterial_A85_antigen"/>
</dbReference>
<dbReference type="InterPro" id="IPR000801">
    <property type="entry name" value="Esterase-like"/>
</dbReference>
<reference evidence="2 3" key="1">
    <citation type="submission" date="2021-01" db="EMBL/GenBank/DDBJ databases">
        <title>WGS of actinomycetes isolated from Thailand.</title>
        <authorList>
            <person name="Thawai C."/>
        </authorList>
    </citation>
    <scope>NUCLEOTIDE SEQUENCE [LARGE SCALE GENOMIC DNA]</scope>
    <source>
        <strain evidence="2 3">LPG 2</strain>
    </source>
</reference>
<dbReference type="PANTHER" id="PTHR48098">
    <property type="entry name" value="ENTEROCHELIN ESTERASE-RELATED"/>
    <property type="match status" value="1"/>
</dbReference>
<keyword evidence="1" id="KW-0732">Signal</keyword>
<name>A0ABS1MEY5_9NOCA</name>
<feature type="chain" id="PRO_5045676860" evidence="1">
    <location>
        <begin position="25"/>
        <end position="357"/>
    </location>
</feature>
<proteinExistence type="predicted"/>
<dbReference type="Pfam" id="PF00756">
    <property type="entry name" value="Esterase"/>
    <property type="match status" value="1"/>
</dbReference>
<evidence type="ECO:0000313" key="3">
    <source>
        <dbReference type="Proteomes" id="UP000602198"/>
    </source>
</evidence>
<evidence type="ECO:0000313" key="2">
    <source>
        <dbReference type="EMBL" id="MBL1078294.1"/>
    </source>
</evidence>
<dbReference type="SUPFAM" id="SSF53474">
    <property type="entry name" value="alpha/beta-Hydrolases"/>
    <property type="match status" value="1"/>
</dbReference>
<dbReference type="Proteomes" id="UP000602198">
    <property type="component" value="Unassembled WGS sequence"/>
</dbReference>
<accession>A0ABS1MEY5</accession>
<gene>
    <name evidence="2" type="ORF">JK358_28190</name>
</gene>
<dbReference type="InterPro" id="IPR029058">
    <property type="entry name" value="AB_hydrolase_fold"/>
</dbReference>
<dbReference type="PANTHER" id="PTHR48098:SF1">
    <property type="entry name" value="DIACYLGLYCEROL ACYLTRANSFERASE_MYCOLYLTRANSFERASE AG85A"/>
    <property type="match status" value="1"/>
</dbReference>
<organism evidence="2 3">
    <name type="scientific">Nocardia acididurans</name>
    <dbReference type="NCBI Taxonomy" id="2802282"/>
    <lineage>
        <taxon>Bacteria</taxon>
        <taxon>Bacillati</taxon>
        <taxon>Actinomycetota</taxon>
        <taxon>Actinomycetes</taxon>
        <taxon>Mycobacteriales</taxon>
        <taxon>Nocardiaceae</taxon>
        <taxon>Nocardia</taxon>
    </lineage>
</organism>
<comment type="caution">
    <text evidence="2">The sequence shown here is derived from an EMBL/GenBank/DDBJ whole genome shotgun (WGS) entry which is preliminary data.</text>
</comment>